<dbReference type="AlphaFoldDB" id="A0A090WFX2"/>
<dbReference type="InterPro" id="IPR028974">
    <property type="entry name" value="TSP_type-3_rpt"/>
</dbReference>
<evidence type="ECO:0000256" key="1">
    <source>
        <dbReference type="SAM" id="MobiDB-lite"/>
    </source>
</evidence>
<dbReference type="Gene3D" id="4.10.1080.10">
    <property type="entry name" value="TSP type-3 repeat"/>
    <property type="match status" value="1"/>
</dbReference>
<name>A0A090WFX2_NONUL</name>
<dbReference type="EMBL" id="BBNT01000004">
    <property type="protein sequence ID" value="GAL75118.1"/>
    <property type="molecule type" value="Genomic_DNA"/>
</dbReference>
<dbReference type="InterPro" id="IPR018247">
    <property type="entry name" value="EF_Hand_1_Ca_BS"/>
</dbReference>
<sequence length="226" mass="24234">MACDDNDNDGIVDSIDIDDDNDGILDTVENGGVDPFGDTDNDGILNYQDVTPANDANGDGVVDSFDTDNDGIINQYDQDADNDGIPDNVEGQTTSGYIAPSGVDSDLNGLDDVYESTPGSGDGVTPVNTDALDSPDYLDDDSDNDNVPDSTEGFDFTNDGVPDTLPSGNDVDNDGLDDAFDNDLTGYGDPNGMLLYLIQDQNLIIRMVQMNQIIEIRMMIMMVFQQ</sequence>
<evidence type="ECO:0000313" key="2">
    <source>
        <dbReference type="EMBL" id="GAL75118.1"/>
    </source>
</evidence>
<organism evidence="2 3">
    <name type="scientific">Nonlabens ulvanivorans</name>
    <name type="common">Persicivirga ulvanivorans</name>
    <dbReference type="NCBI Taxonomy" id="906888"/>
    <lineage>
        <taxon>Bacteria</taxon>
        <taxon>Pseudomonadati</taxon>
        <taxon>Bacteroidota</taxon>
        <taxon>Flavobacteriia</taxon>
        <taxon>Flavobacteriales</taxon>
        <taxon>Flavobacteriaceae</taxon>
        <taxon>Nonlabens</taxon>
    </lineage>
</organism>
<feature type="region of interest" description="Disordered" evidence="1">
    <location>
        <begin position="1"/>
        <end position="176"/>
    </location>
</feature>
<comment type="caution">
    <text evidence="2">The sequence shown here is derived from an EMBL/GenBank/DDBJ whole genome shotgun (WGS) entry which is preliminary data.</text>
</comment>
<protein>
    <submittedName>
        <fullName evidence="2">Internalin</fullName>
    </submittedName>
</protein>
<evidence type="ECO:0000313" key="3">
    <source>
        <dbReference type="Proteomes" id="UP000029647"/>
    </source>
</evidence>
<accession>A0A090WFX2</accession>
<feature type="compositionally biased region" description="Acidic residues" evidence="1">
    <location>
        <begin position="136"/>
        <end position="146"/>
    </location>
</feature>
<gene>
    <name evidence="2" type="ORF">JCM19275_279</name>
</gene>
<feature type="compositionally biased region" description="Acidic residues" evidence="1">
    <location>
        <begin position="1"/>
        <end position="23"/>
    </location>
</feature>
<proteinExistence type="predicted"/>
<dbReference type="Proteomes" id="UP000029647">
    <property type="component" value="Unassembled WGS sequence"/>
</dbReference>
<dbReference type="GO" id="GO:0005509">
    <property type="term" value="F:calcium ion binding"/>
    <property type="evidence" value="ECO:0007669"/>
    <property type="project" value="InterPro"/>
</dbReference>
<dbReference type="PROSITE" id="PS00018">
    <property type="entry name" value="EF_HAND_1"/>
    <property type="match status" value="1"/>
</dbReference>
<reference evidence="2 3" key="1">
    <citation type="journal article" date="2014" name="Genome Announc.">
        <title>Draft Genome Sequences of Marine Flavobacterium Nonlabens Strains NR17, NR24, NR27, NR32, NR33, and Ara13.</title>
        <authorList>
            <person name="Nakanishi M."/>
            <person name="Meirelles P."/>
            <person name="Suzuki R."/>
            <person name="Takatani N."/>
            <person name="Mino S."/>
            <person name="Suda W."/>
            <person name="Oshima K."/>
            <person name="Hattori M."/>
            <person name="Ohkuma M."/>
            <person name="Hosokawa M."/>
            <person name="Miyashita K."/>
            <person name="Thompson F.L."/>
            <person name="Niwa A."/>
            <person name="Sawabe T."/>
            <person name="Sawabe T."/>
        </authorList>
    </citation>
    <scope>NUCLEOTIDE SEQUENCE [LARGE SCALE GENOMIC DNA]</scope>
    <source>
        <strain evidence="3">JCM19275</strain>
    </source>
</reference>